<gene>
    <name evidence="1" type="ORF">SAMN05443507_10429</name>
</gene>
<dbReference type="EMBL" id="FRAF01000004">
    <property type="protein sequence ID" value="SHJ81843.1"/>
    <property type="molecule type" value="Genomic_DNA"/>
</dbReference>
<sequence length="92" mass="10709">MREHDNPSVKEGHFSTEIAVSLPYCLGGKVYILPWNLRQQISKSRSSNTFVYWMTSSYPALHPYYPWPFLSSNSPCDLPPLSDWTLHGYWPM</sequence>
<evidence type="ECO:0000313" key="2">
    <source>
        <dbReference type="Proteomes" id="UP000184016"/>
    </source>
</evidence>
<reference evidence="2" key="1">
    <citation type="submission" date="2016-11" db="EMBL/GenBank/DDBJ databases">
        <authorList>
            <person name="Varghese N."/>
            <person name="Submissions S."/>
        </authorList>
    </citation>
    <scope>NUCLEOTIDE SEQUENCE [LARGE SCALE GENOMIC DNA]</scope>
    <source>
        <strain evidence="2">USBA-503</strain>
    </source>
</reference>
<evidence type="ECO:0000313" key="1">
    <source>
        <dbReference type="EMBL" id="SHJ81843.1"/>
    </source>
</evidence>
<protein>
    <submittedName>
        <fullName evidence="1">Uncharacterized protein</fullName>
    </submittedName>
</protein>
<organism evidence="1 2">
    <name type="scientific">Alicyclobacillus tolerans</name>
    <dbReference type="NCBI Taxonomy" id="90970"/>
    <lineage>
        <taxon>Bacteria</taxon>
        <taxon>Bacillati</taxon>
        <taxon>Bacillota</taxon>
        <taxon>Bacilli</taxon>
        <taxon>Bacillales</taxon>
        <taxon>Alicyclobacillaceae</taxon>
        <taxon>Alicyclobacillus</taxon>
    </lineage>
</organism>
<proteinExistence type="predicted"/>
<accession>A0A1M6MER3</accession>
<name>A0A1M6MER3_9BACL</name>
<dbReference type="Proteomes" id="UP000184016">
    <property type="component" value="Unassembled WGS sequence"/>
</dbReference>
<dbReference type="RefSeq" id="WP_072873117.1">
    <property type="nucleotide sequence ID" value="NZ_FRAF01000004.1"/>
</dbReference>
<dbReference type="AlphaFoldDB" id="A0A1M6MER3"/>
<keyword evidence="2" id="KW-1185">Reference proteome</keyword>
<dbReference type="STRING" id="1830138.SAMN05443507_10429"/>